<evidence type="ECO:0000259" key="4">
    <source>
        <dbReference type="Pfam" id="PF05617"/>
    </source>
</evidence>
<feature type="compositionally biased region" description="Low complexity" evidence="2">
    <location>
        <begin position="179"/>
        <end position="195"/>
    </location>
</feature>
<dbReference type="EMBL" id="JBDFQZ010000004">
    <property type="protein sequence ID" value="KAK9734609.1"/>
    <property type="molecule type" value="Genomic_DNA"/>
</dbReference>
<dbReference type="PANTHER" id="PTHR31181:SF67">
    <property type="entry name" value="PROLAMIN-LIKE PROTEIN (DUF1278)"/>
    <property type="match status" value="1"/>
</dbReference>
<proteinExistence type="predicted"/>
<feature type="chain" id="PRO_5043530900" description="Prolamin-like domain-containing protein" evidence="3">
    <location>
        <begin position="24"/>
        <end position="278"/>
    </location>
</feature>
<comment type="caution">
    <text evidence="5">The sequence shown here is derived from an EMBL/GenBank/DDBJ whole genome shotgun (WGS) entry which is preliminary data.</text>
</comment>
<accession>A0AAW1LLJ0</accession>
<feature type="compositionally biased region" description="Polar residues" evidence="2">
    <location>
        <begin position="254"/>
        <end position="263"/>
    </location>
</feature>
<evidence type="ECO:0000256" key="3">
    <source>
        <dbReference type="SAM" id="SignalP"/>
    </source>
</evidence>
<dbReference type="GO" id="GO:2000008">
    <property type="term" value="P:regulation of protein localization to cell surface"/>
    <property type="evidence" value="ECO:0007669"/>
    <property type="project" value="TreeGrafter"/>
</dbReference>
<feature type="region of interest" description="Disordered" evidence="2">
    <location>
        <begin position="142"/>
        <end position="278"/>
    </location>
</feature>
<dbReference type="PANTHER" id="PTHR31181">
    <property type="entry name" value="EGG CELL-SECRETED PROTEIN 1.4"/>
    <property type="match status" value="1"/>
</dbReference>
<dbReference type="GO" id="GO:0031982">
    <property type="term" value="C:vesicle"/>
    <property type="evidence" value="ECO:0007669"/>
    <property type="project" value="TreeGrafter"/>
</dbReference>
<dbReference type="InterPro" id="IPR008502">
    <property type="entry name" value="Prolamin-like"/>
</dbReference>
<dbReference type="AlphaFoldDB" id="A0AAW1LLJ0"/>
<feature type="compositionally biased region" description="Gly residues" evidence="2">
    <location>
        <begin position="196"/>
        <end position="206"/>
    </location>
</feature>
<dbReference type="Proteomes" id="UP001443914">
    <property type="component" value="Unassembled WGS sequence"/>
</dbReference>
<sequence length="278" mass="27266">MKITLILFLSCVAMLGTKYNVLGDVSWMNPDQGQNPPVIYPNPIIPLPKFQGFGSFQQSGATQSQFAMPQFNEEQKKCLTSFANKGMQSCLEDLANSFATHKISVRPDCCSALSGLKDACKSVVLYQNPLFEALVQKHCASGGSMSTGGTTDAASADASGSDSGSADATGSTDDDAPVGSAGASGSTDAASLGSAGVSGSGPGSGSGSADASGSGSDPETADESGSTDASSGSAGGSGPAGPNASDPADPNASEPGSTDPSTTGLGGATVPPGGDDDK</sequence>
<evidence type="ECO:0000313" key="6">
    <source>
        <dbReference type="Proteomes" id="UP001443914"/>
    </source>
</evidence>
<protein>
    <recommendedName>
        <fullName evidence="4">Prolamin-like domain-containing protein</fullName>
    </recommendedName>
</protein>
<keyword evidence="1 3" id="KW-0732">Signal</keyword>
<evidence type="ECO:0000256" key="1">
    <source>
        <dbReference type="ARBA" id="ARBA00022729"/>
    </source>
</evidence>
<dbReference type="GO" id="GO:0009567">
    <property type="term" value="P:double fertilization forming a zygote and endosperm"/>
    <property type="evidence" value="ECO:0007669"/>
    <property type="project" value="TreeGrafter"/>
</dbReference>
<gene>
    <name evidence="5" type="ORF">RND81_04G151600</name>
</gene>
<feature type="domain" description="Prolamin-like" evidence="4">
    <location>
        <begin position="77"/>
        <end position="139"/>
    </location>
</feature>
<feature type="compositionally biased region" description="Low complexity" evidence="2">
    <location>
        <begin position="223"/>
        <end position="232"/>
    </location>
</feature>
<evidence type="ECO:0000256" key="2">
    <source>
        <dbReference type="SAM" id="MobiDB-lite"/>
    </source>
</evidence>
<organism evidence="5 6">
    <name type="scientific">Saponaria officinalis</name>
    <name type="common">Common soapwort</name>
    <name type="synonym">Lychnis saponaria</name>
    <dbReference type="NCBI Taxonomy" id="3572"/>
    <lineage>
        <taxon>Eukaryota</taxon>
        <taxon>Viridiplantae</taxon>
        <taxon>Streptophyta</taxon>
        <taxon>Embryophyta</taxon>
        <taxon>Tracheophyta</taxon>
        <taxon>Spermatophyta</taxon>
        <taxon>Magnoliopsida</taxon>
        <taxon>eudicotyledons</taxon>
        <taxon>Gunneridae</taxon>
        <taxon>Pentapetalae</taxon>
        <taxon>Caryophyllales</taxon>
        <taxon>Caryophyllaceae</taxon>
        <taxon>Caryophylleae</taxon>
        <taxon>Saponaria</taxon>
    </lineage>
</organism>
<feature type="compositionally biased region" description="Low complexity" evidence="2">
    <location>
        <begin position="240"/>
        <end position="253"/>
    </location>
</feature>
<feature type="compositionally biased region" description="Low complexity" evidence="2">
    <location>
        <begin position="207"/>
        <end position="216"/>
    </location>
</feature>
<reference evidence="5" key="1">
    <citation type="submission" date="2024-03" db="EMBL/GenBank/DDBJ databases">
        <title>WGS assembly of Saponaria officinalis var. Norfolk2.</title>
        <authorList>
            <person name="Jenkins J."/>
            <person name="Shu S."/>
            <person name="Grimwood J."/>
            <person name="Barry K."/>
            <person name="Goodstein D."/>
            <person name="Schmutz J."/>
            <person name="Leebens-Mack J."/>
            <person name="Osbourn A."/>
        </authorList>
    </citation>
    <scope>NUCLEOTIDE SEQUENCE [LARGE SCALE GENOMIC DNA]</scope>
    <source>
        <strain evidence="5">JIC</strain>
    </source>
</reference>
<feature type="compositionally biased region" description="Low complexity" evidence="2">
    <location>
        <begin position="142"/>
        <end position="171"/>
    </location>
</feature>
<evidence type="ECO:0000313" key="5">
    <source>
        <dbReference type="EMBL" id="KAK9734609.1"/>
    </source>
</evidence>
<dbReference type="GO" id="GO:0005576">
    <property type="term" value="C:extracellular region"/>
    <property type="evidence" value="ECO:0007669"/>
    <property type="project" value="TreeGrafter"/>
</dbReference>
<dbReference type="GO" id="GO:0080155">
    <property type="term" value="P:regulation of double fertilization forming a zygote and endosperm"/>
    <property type="evidence" value="ECO:0007669"/>
    <property type="project" value="TreeGrafter"/>
</dbReference>
<keyword evidence="6" id="KW-1185">Reference proteome</keyword>
<feature type="signal peptide" evidence="3">
    <location>
        <begin position="1"/>
        <end position="23"/>
    </location>
</feature>
<name>A0AAW1LLJ0_SAPOF</name>
<dbReference type="Pfam" id="PF05617">
    <property type="entry name" value="Prolamin_like"/>
    <property type="match status" value="1"/>
</dbReference>